<reference evidence="2 3" key="1">
    <citation type="journal article" date="2024" name="G3 (Bethesda)">
        <title>Genome assembly of Hibiscus sabdariffa L. provides insights into metabolisms of medicinal natural products.</title>
        <authorList>
            <person name="Kim T."/>
        </authorList>
    </citation>
    <scope>NUCLEOTIDE SEQUENCE [LARGE SCALE GENOMIC DNA]</scope>
    <source>
        <strain evidence="2">TK-2024</strain>
        <tissue evidence="2">Old leaves</tissue>
    </source>
</reference>
<evidence type="ECO:0000313" key="2">
    <source>
        <dbReference type="EMBL" id="KAK8597016.1"/>
    </source>
</evidence>
<protein>
    <submittedName>
        <fullName evidence="2">Uncharacterized protein</fullName>
    </submittedName>
</protein>
<organism evidence="2 3">
    <name type="scientific">Hibiscus sabdariffa</name>
    <name type="common">roselle</name>
    <dbReference type="NCBI Taxonomy" id="183260"/>
    <lineage>
        <taxon>Eukaryota</taxon>
        <taxon>Viridiplantae</taxon>
        <taxon>Streptophyta</taxon>
        <taxon>Embryophyta</taxon>
        <taxon>Tracheophyta</taxon>
        <taxon>Spermatophyta</taxon>
        <taxon>Magnoliopsida</taxon>
        <taxon>eudicotyledons</taxon>
        <taxon>Gunneridae</taxon>
        <taxon>Pentapetalae</taxon>
        <taxon>rosids</taxon>
        <taxon>malvids</taxon>
        <taxon>Malvales</taxon>
        <taxon>Malvaceae</taxon>
        <taxon>Malvoideae</taxon>
        <taxon>Hibiscus</taxon>
    </lineage>
</organism>
<evidence type="ECO:0000313" key="3">
    <source>
        <dbReference type="Proteomes" id="UP001472677"/>
    </source>
</evidence>
<dbReference type="EMBL" id="JBBPBM010000002">
    <property type="protein sequence ID" value="KAK8597016.1"/>
    <property type="molecule type" value="Genomic_DNA"/>
</dbReference>
<feature type="region of interest" description="Disordered" evidence="1">
    <location>
        <begin position="17"/>
        <end position="47"/>
    </location>
</feature>
<name>A0ABR2G8W1_9ROSI</name>
<comment type="caution">
    <text evidence="2">The sequence shown here is derived from an EMBL/GenBank/DDBJ whole genome shotgun (WGS) entry which is preliminary data.</text>
</comment>
<keyword evidence="3" id="KW-1185">Reference proteome</keyword>
<dbReference type="Proteomes" id="UP001472677">
    <property type="component" value="Unassembled WGS sequence"/>
</dbReference>
<gene>
    <name evidence="2" type="ORF">V6N12_065493</name>
</gene>
<evidence type="ECO:0000256" key="1">
    <source>
        <dbReference type="SAM" id="MobiDB-lite"/>
    </source>
</evidence>
<sequence>MGLKYIRADERVDGLDKELGSQIDPALEGGAESNSISSHSKAELKTENLEGIKDKKVEPKRSWANVVDDNVNSGQLGFVRPVSWRHHLVFLDNEISNLER</sequence>
<accession>A0ABR2G8W1</accession>
<proteinExistence type="predicted"/>